<accession>A0A0C3HJQ8</accession>
<reference evidence="2 3" key="1">
    <citation type="submission" date="2014-04" db="EMBL/GenBank/DDBJ databases">
        <authorList>
            <consortium name="DOE Joint Genome Institute"/>
            <person name="Kuo A."/>
            <person name="Martino E."/>
            <person name="Perotto S."/>
            <person name="Kohler A."/>
            <person name="Nagy L.G."/>
            <person name="Floudas D."/>
            <person name="Copeland A."/>
            <person name="Barry K.W."/>
            <person name="Cichocki N."/>
            <person name="Veneault-Fourrey C."/>
            <person name="LaButti K."/>
            <person name="Lindquist E.A."/>
            <person name="Lipzen A."/>
            <person name="Lundell T."/>
            <person name="Morin E."/>
            <person name="Murat C."/>
            <person name="Sun H."/>
            <person name="Tunlid A."/>
            <person name="Henrissat B."/>
            <person name="Grigoriev I.V."/>
            <person name="Hibbett D.S."/>
            <person name="Martin F."/>
            <person name="Nordberg H.P."/>
            <person name="Cantor M.N."/>
            <person name="Hua S.X."/>
        </authorList>
    </citation>
    <scope>NUCLEOTIDE SEQUENCE [LARGE SCALE GENOMIC DNA]</scope>
    <source>
        <strain evidence="2 3">Zn</strain>
    </source>
</reference>
<dbReference type="Proteomes" id="UP000054321">
    <property type="component" value="Unassembled WGS sequence"/>
</dbReference>
<feature type="compositionally biased region" description="Polar residues" evidence="1">
    <location>
        <begin position="337"/>
        <end position="346"/>
    </location>
</feature>
<feature type="region of interest" description="Disordered" evidence="1">
    <location>
        <begin position="499"/>
        <end position="519"/>
    </location>
</feature>
<feature type="compositionally biased region" description="Polar residues" evidence="1">
    <location>
        <begin position="143"/>
        <end position="152"/>
    </location>
</feature>
<proteinExistence type="predicted"/>
<feature type="compositionally biased region" description="Polar residues" evidence="1">
    <location>
        <begin position="250"/>
        <end position="262"/>
    </location>
</feature>
<organism evidence="2 3">
    <name type="scientific">Oidiodendron maius (strain Zn)</name>
    <dbReference type="NCBI Taxonomy" id="913774"/>
    <lineage>
        <taxon>Eukaryota</taxon>
        <taxon>Fungi</taxon>
        <taxon>Dikarya</taxon>
        <taxon>Ascomycota</taxon>
        <taxon>Pezizomycotina</taxon>
        <taxon>Leotiomycetes</taxon>
        <taxon>Leotiomycetes incertae sedis</taxon>
        <taxon>Myxotrichaceae</taxon>
        <taxon>Oidiodendron</taxon>
    </lineage>
</organism>
<evidence type="ECO:0000256" key="1">
    <source>
        <dbReference type="SAM" id="MobiDB-lite"/>
    </source>
</evidence>
<name>A0A0C3HJQ8_OIDMZ</name>
<dbReference type="AlphaFoldDB" id="A0A0C3HJQ8"/>
<feature type="compositionally biased region" description="Basic and acidic residues" evidence="1">
    <location>
        <begin position="159"/>
        <end position="168"/>
    </location>
</feature>
<protein>
    <submittedName>
        <fullName evidence="2">Uncharacterized protein</fullName>
    </submittedName>
</protein>
<feature type="region of interest" description="Disordered" evidence="1">
    <location>
        <begin position="249"/>
        <end position="270"/>
    </location>
</feature>
<reference evidence="3" key="2">
    <citation type="submission" date="2015-01" db="EMBL/GenBank/DDBJ databases">
        <title>Evolutionary Origins and Diversification of the Mycorrhizal Mutualists.</title>
        <authorList>
            <consortium name="DOE Joint Genome Institute"/>
            <consortium name="Mycorrhizal Genomics Consortium"/>
            <person name="Kohler A."/>
            <person name="Kuo A."/>
            <person name="Nagy L.G."/>
            <person name="Floudas D."/>
            <person name="Copeland A."/>
            <person name="Barry K.W."/>
            <person name="Cichocki N."/>
            <person name="Veneault-Fourrey C."/>
            <person name="LaButti K."/>
            <person name="Lindquist E.A."/>
            <person name="Lipzen A."/>
            <person name="Lundell T."/>
            <person name="Morin E."/>
            <person name="Murat C."/>
            <person name="Riley R."/>
            <person name="Ohm R."/>
            <person name="Sun H."/>
            <person name="Tunlid A."/>
            <person name="Henrissat B."/>
            <person name="Grigoriev I.V."/>
            <person name="Hibbett D.S."/>
            <person name="Martin F."/>
        </authorList>
    </citation>
    <scope>NUCLEOTIDE SEQUENCE [LARGE SCALE GENOMIC DNA]</scope>
    <source>
        <strain evidence="3">Zn</strain>
    </source>
</reference>
<sequence>MASVTPKYSRTVKRDTPAYLDFLNSRTKLVEEICRDIDILAKHPDLLESDNNQSNDDQPYTLEDEASYSMGFGPTVDGEQSFNTEIGDHLSLPEDFATPSLFGSPSIYENRPISRDIPAQQHENGREFPDYFNTSVAYEPSSTLFQSTTPLRSPNGRGIPDRLNHDERFPQYPLQSPSPLECPTGPTAPDFIYPPRIACLDSLHRTRPMEYNNDGTPELYNNTTDLHPYNLSPSTVHWRPNCHGIPRQYPCNSPQSTTSAEKPTSHAMPDFAGRAEGQILTASSTSSLERYVTGEERSANYHSSSQLNRHIYGGDLEPALRASFQSPFDVNHEPPVNSGNKSSSANAHEYNSARFPSWRNSRPLSFGSLRSATSSLEGTTLGRGIFPSTLKRPLDSLLQPIWPLAPSMQRSDENNRQKHVGHSIRAGPPLFESNPSHLHWTSSPQAQLEREAGRGNKNTVLDPEETNKQSFIINTEEYHGVSQESHTIEPGCSFKKRPCSEKTVGGRPTHQRERLNNRTNSESSTLYAPCCKYMHCPQSPAADTNCTEYGDDEMNKCTEENGVWGNGCGGTAPCCSPDCGKWKIERAEQKSLDENNATCHSGEECSLSKLQSYKRTWAETGSEDYREERTPSCQNADMTFHRIQPTNDRDAYDLYAEMGSEISNPSQLSTTANEEEAYWDDRQCTQDPSLGAISTTVSADNGYRISDPDPVLLSSSCAPYTASTTEDDGYGCSTRNTQSVPDLCTVGIRATLDHKYEDNDQYIERTPDPISQRQSPATASIDHEYGDENGVPNSLPDLVSSLSNEEDALYDVELSSNNPSHSSEEEWVAISNQILGENTEIERYYTYHGSSWADLSRDIHTALRRMEPQRAVDAVPLIGRIALERAWEWGHEEQQLRNVETVEREDNWVDVAEREYR</sequence>
<feature type="region of interest" description="Disordered" evidence="1">
    <location>
        <begin position="326"/>
        <end position="348"/>
    </location>
</feature>
<dbReference type="EMBL" id="KN832874">
    <property type="protein sequence ID" value="KIN02567.1"/>
    <property type="molecule type" value="Genomic_DNA"/>
</dbReference>
<feature type="region of interest" description="Disordered" evidence="1">
    <location>
        <begin position="143"/>
        <end position="168"/>
    </location>
</feature>
<evidence type="ECO:0000313" key="3">
    <source>
        <dbReference type="Proteomes" id="UP000054321"/>
    </source>
</evidence>
<evidence type="ECO:0000313" key="2">
    <source>
        <dbReference type="EMBL" id="KIN02567.1"/>
    </source>
</evidence>
<keyword evidence="3" id="KW-1185">Reference proteome</keyword>
<dbReference type="InParanoid" id="A0A0C3HJQ8"/>
<dbReference type="HOGENOM" id="CLU_317622_0_0_1"/>
<gene>
    <name evidence="2" type="ORF">OIDMADRAFT_52405</name>
</gene>